<accession>A0AA41WTJ3</accession>
<dbReference type="InterPro" id="IPR036390">
    <property type="entry name" value="WH_DNA-bd_sf"/>
</dbReference>
<dbReference type="GO" id="GO:0006950">
    <property type="term" value="P:response to stress"/>
    <property type="evidence" value="ECO:0007669"/>
    <property type="project" value="TreeGrafter"/>
</dbReference>
<evidence type="ECO:0000313" key="6">
    <source>
        <dbReference type="Proteomes" id="UP001162793"/>
    </source>
</evidence>
<keyword evidence="1" id="KW-0805">Transcription regulation</keyword>
<dbReference type="Pfam" id="PF01047">
    <property type="entry name" value="MarR"/>
    <property type="match status" value="1"/>
</dbReference>
<evidence type="ECO:0000256" key="3">
    <source>
        <dbReference type="ARBA" id="ARBA00023163"/>
    </source>
</evidence>
<dbReference type="PRINTS" id="PR00598">
    <property type="entry name" value="HTHMARR"/>
</dbReference>
<gene>
    <name evidence="5" type="ORF">NKG59_06545</name>
</gene>
<keyword evidence="2" id="KW-0238">DNA-binding</keyword>
<dbReference type="GO" id="GO:0003677">
    <property type="term" value="F:DNA binding"/>
    <property type="evidence" value="ECO:0007669"/>
    <property type="project" value="UniProtKB-KW"/>
</dbReference>
<dbReference type="PANTHER" id="PTHR33164">
    <property type="entry name" value="TRANSCRIPTIONAL REGULATOR, MARR FAMILY"/>
    <property type="match status" value="1"/>
</dbReference>
<dbReference type="Gene3D" id="1.10.10.10">
    <property type="entry name" value="Winged helix-like DNA-binding domain superfamily/Winged helix DNA-binding domain"/>
    <property type="match status" value="1"/>
</dbReference>
<dbReference type="AlphaFoldDB" id="A0AA41WTJ3"/>
<keyword evidence="3" id="KW-0804">Transcription</keyword>
<dbReference type="InterPro" id="IPR039422">
    <property type="entry name" value="MarR/SlyA-like"/>
</dbReference>
<dbReference type="InterPro" id="IPR000835">
    <property type="entry name" value="HTH_MarR-typ"/>
</dbReference>
<dbReference type="InterPro" id="IPR023187">
    <property type="entry name" value="Tscrpt_reg_MarR-type_CS"/>
</dbReference>
<keyword evidence="6" id="KW-1185">Reference proteome</keyword>
<dbReference type="InterPro" id="IPR036388">
    <property type="entry name" value="WH-like_DNA-bd_sf"/>
</dbReference>
<dbReference type="RefSeq" id="WP_253535960.1">
    <property type="nucleotide sequence ID" value="NZ_JAMYWC010000002.1"/>
</dbReference>
<evidence type="ECO:0000259" key="4">
    <source>
        <dbReference type="PROSITE" id="PS50995"/>
    </source>
</evidence>
<dbReference type="GO" id="GO:0003700">
    <property type="term" value="F:DNA-binding transcription factor activity"/>
    <property type="evidence" value="ECO:0007669"/>
    <property type="project" value="InterPro"/>
</dbReference>
<comment type="caution">
    <text evidence="5">The sequence shown here is derived from an EMBL/GenBank/DDBJ whole genome shotgun (WGS) entry which is preliminary data.</text>
</comment>
<feature type="domain" description="HTH marR-type" evidence="4">
    <location>
        <begin position="32"/>
        <end position="167"/>
    </location>
</feature>
<dbReference type="PANTHER" id="PTHR33164:SF104">
    <property type="entry name" value="TRANSCRIPTIONAL REGULATORY PROTEIN"/>
    <property type="match status" value="1"/>
</dbReference>
<evidence type="ECO:0000256" key="1">
    <source>
        <dbReference type="ARBA" id="ARBA00023015"/>
    </source>
</evidence>
<dbReference type="PROSITE" id="PS01117">
    <property type="entry name" value="HTH_MARR_1"/>
    <property type="match status" value="1"/>
</dbReference>
<name>A0AA41WTJ3_9RALS</name>
<dbReference type="Proteomes" id="UP001162793">
    <property type="component" value="Unassembled WGS sequence"/>
</dbReference>
<evidence type="ECO:0000313" key="5">
    <source>
        <dbReference type="EMBL" id="MCP1172009.1"/>
    </source>
</evidence>
<dbReference type="SMART" id="SM00347">
    <property type="entry name" value="HTH_MARR"/>
    <property type="match status" value="1"/>
</dbReference>
<proteinExistence type="predicted"/>
<dbReference type="PROSITE" id="PS50995">
    <property type="entry name" value="HTH_MARR_2"/>
    <property type="match status" value="1"/>
</dbReference>
<dbReference type="EMBL" id="JAMYWC010000002">
    <property type="protein sequence ID" value="MCP1172009.1"/>
    <property type="molecule type" value="Genomic_DNA"/>
</dbReference>
<dbReference type="SUPFAM" id="SSF46785">
    <property type="entry name" value="Winged helix' DNA-binding domain"/>
    <property type="match status" value="1"/>
</dbReference>
<organism evidence="5 6">
    <name type="scientific">Ralstonia chuxiongensis</name>
    <dbReference type="NCBI Taxonomy" id="2957504"/>
    <lineage>
        <taxon>Bacteria</taxon>
        <taxon>Pseudomonadati</taxon>
        <taxon>Pseudomonadota</taxon>
        <taxon>Betaproteobacteria</taxon>
        <taxon>Burkholderiales</taxon>
        <taxon>Burkholderiaceae</taxon>
        <taxon>Ralstonia</taxon>
    </lineage>
</organism>
<protein>
    <submittedName>
        <fullName evidence="5">MarR family transcriptional regulator</fullName>
    </submittedName>
</protein>
<reference evidence="6" key="1">
    <citation type="journal article" date="2023" name="Front. Microbiol.">
        <title>Ralstonia chuxiongensis sp. nov., Ralstonia mojiangensis sp. nov., and Ralstonia soli sp. nov., isolated from tobacco fields, are three novel species in the family Burkholderiaceae.</title>
        <authorList>
            <person name="Lu C.H."/>
            <person name="Zhang Y.Y."/>
            <person name="Jiang N."/>
            <person name="Chen W."/>
            <person name="Shao X."/>
            <person name="Zhao Z.M."/>
            <person name="Lu W.L."/>
            <person name="Hu X."/>
            <person name="Xi Y.X."/>
            <person name="Zou S.Y."/>
            <person name="Wei Q.J."/>
            <person name="Lin Z.L."/>
            <person name="Gong L."/>
            <person name="Gai X.T."/>
            <person name="Zhang L.Q."/>
            <person name="Li J.Y."/>
            <person name="Jin Y."/>
            <person name="Xia Z.Y."/>
        </authorList>
    </citation>
    <scope>NUCLEOTIDE SEQUENCE [LARGE SCALE GENOMIC DNA]</scope>
    <source>
        <strain evidence="6">21YRMH01-3</strain>
    </source>
</reference>
<evidence type="ECO:0000256" key="2">
    <source>
        <dbReference type="ARBA" id="ARBA00023125"/>
    </source>
</evidence>
<sequence length="169" mass="18346">MGQGNLAPAQGGPMDGILAQWRRERPDIDPSPMAVCGEIWRAGERLRQAVVANVAEAELDMAGFDVLLTLRRNGREEALSPSALAKDMMLSTSAMTNRLDRLETRGLIVRRTDPEDRRGLQIALTDAGFELIDGLVASHVETEERMLAALGPAERSMLRALLGKIGAAE</sequence>